<reference evidence="7" key="1">
    <citation type="submission" date="2020-12" db="EMBL/GenBank/DDBJ databases">
        <title>Clostridium thailandense sp. nov., a novel acetogenic bacterium isolated from peat land soil in Thailand.</title>
        <authorList>
            <person name="Chaikitkaew S."/>
            <person name="Birkeland N.K."/>
        </authorList>
    </citation>
    <scope>NUCLEOTIDE SEQUENCE</scope>
    <source>
        <strain evidence="7">PL3</strain>
    </source>
</reference>
<dbReference type="GO" id="GO:0033573">
    <property type="term" value="C:high-affinity iron permease complex"/>
    <property type="evidence" value="ECO:0007669"/>
    <property type="project" value="InterPro"/>
</dbReference>
<comment type="caution">
    <text evidence="7">The sequence shown here is derived from an EMBL/GenBank/DDBJ whole genome shotgun (WGS) entry which is preliminary data.</text>
</comment>
<evidence type="ECO:0000256" key="1">
    <source>
        <dbReference type="ARBA" id="ARBA00004141"/>
    </source>
</evidence>
<dbReference type="RefSeq" id="WP_218322314.1">
    <property type="nucleotide sequence ID" value="NZ_JAEEGC010000117.1"/>
</dbReference>
<sequence length="233" mass="25913">MVTTMIIAFRESFEMLLIIVPLLVYLAKIDRGDLKKYIYLGSGIGVLTSILTGVIIFNQAKSLQTTSQHVFQGCMMLFLSALILYSIILLRKQNKSLLIKADSNINVKITAASLFILSFLTIFRESLEITIFTLPFINEAAINIALGIVVGAAASIAIMYFVYKGTLKFSIEIIFNALTVILILLGALMFGEGLSELMPNMGESVEKLGELMYAVPTLYIFVKEMLKKYIKKL</sequence>
<feature type="transmembrane region" description="Helical" evidence="6">
    <location>
        <begin position="69"/>
        <end position="90"/>
    </location>
</feature>
<comment type="similarity">
    <text evidence="2">Belongs to the oxidase-dependent Fe transporter (OFeT) (TC 9.A.10.1) family.</text>
</comment>
<gene>
    <name evidence="7" type="ORF">I6U48_20390</name>
</gene>
<dbReference type="InterPro" id="IPR004923">
    <property type="entry name" value="FTR1/Fip1/EfeU"/>
</dbReference>
<evidence type="ECO:0000313" key="8">
    <source>
        <dbReference type="Proteomes" id="UP000694308"/>
    </source>
</evidence>
<accession>A0A949U2G8</accession>
<evidence type="ECO:0000256" key="5">
    <source>
        <dbReference type="ARBA" id="ARBA00023136"/>
    </source>
</evidence>
<evidence type="ECO:0000256" key="6">
    <source>
        <dbReference type="SAM" id="Phobius"/>
    </source>
</evidence>
<keyword evidence="8" id="KW-1185">Reference proteome</keyword>
<evidence type="ECO:0000313" key="7">
    <source>
        <dbReference type="EMBL" id="MBV7275263.1"/>
    </source>
</evidence>
<feature type="transmembrane region" description="Helical" evidence="6">
    <location>
        <begin position="37"/>
        <end position="57"/>
    </location>
</feature>
<protein>
    <submittedName>
        <fullName evidence="7">FTR1 family protein</fullName>
    </submittedName>
</protein>
<feature type="transmembrane region" description="Helical" evidence="6">
    <location>
        <begin position="173"/>
        <end position="191"/>
    </location>
</feature>
<dbReference type="GO" id="GO:0015093">
    <property type="term" value="F:ferrous iron transmembrane transporter activity"/>
    <property type="evidence" value="ECO:0007669"/>
    <property type="project" value="TreeGrafter"/>
</dbReference>
<evidence type="ECO:0000256" key="2">
    <source>
        <dbReference type="ARBA" id="ARBA00008333"/>
    </source>
</evidence>
<name>A0A949U2G8_9CLOT</name>
<dbReference type="EMBL" id="JAEEGC010000117">
    <property type="protein sequence ID" value="MBV7275263.1"/>
    <property type="molecule type" value="Genomic_DNA"/>
</dbReference>
<evidence type="ECO:0000256" key="3">
    <source>
        <dbReference type="ARBA" id="ARBA00022692"/>
    </source>
</evidence>
<feature type="transmembrane region" description="Helical" evidence="6">
    <location>
        <begin position="6"/>
        <end position="25"/>
    </location>
</feature>
<proteinExistence type="inferred from homology"/>
<dbReference type="Proteomes" id="UP000694308">
    <property type="component" value="Unassembled WGS sequence"/>
</dbReference>
<dbReference type="PANTHER" id="PTHR31632:SF2">
    <property type="entry name" value="PLASMA MEMBRANE IRON PERMEASE"/>
    <property type="match status" value="1"/>
</dbReference>
<dbReference type="AlphaFoldDB" id="A0A949U2G8"/>
<dbReference type="PANTHER" id="PTHR31632">
    <property type="entry name" value="IRON TRANSPORTER FTH1"/>
    <property type="match status" value="1"/>
</dbReference>
<comment type="subcellular location">
    <subcellularLocation>
        <location evidence="1">Membrane</location>
        <topology evidence="1">Multi-pass membrane protein</topology>
    </subcellularLocation>
</comment>
<feature type="transmembrane region" description="Helical" evidence="6">
    <location>
        <begin position="140"/>
        <end position="161"/>
    </location>
</feature>
<feature type="transmembrane region" description="Helical" evidence="6">
    <location>
        <begin position="111"/>
        <end position="134"/>
    </location>
</feature>
<keyword evidence="5 6" id="KW-0472">Membrane</keyword>
<keyword evidence="3 6" id="KW-0812">Transmembrane</keyword>
<dbReference type="Pfam" id="PF03239">
    <property type="entry name" value="FTR1"/>
    <property type="match status" value="1"/>
</dbReference>
<evidence type="ECO:0000256" key="4">
    <source>
        <dbReference type="ARBA" id="ARBA00022989"/>
    </source>
</evidence>
<organism evidence="7 8">
    <name type="scientific">Clostridium thailandense</name>
    <dbReference type="NCBI Taxonomy" id="2794346"/>
    <lineage>
        <taxon>Bacteria</taxon>
        <taxon>Bacillati</taxon>
        <taxon>Bacillota</taxon>
        <taxon>Clostridia</taxon>
        <taxon>Eubacteriales</taxon>
        <taxon>Clostridiaceae</taxon>
        <taxon>Clostridium</taxon>
    </lineage>
</organism>
<keyword evidence="4 6" id="KW-1133">Transmembrane helix</keyword>